<dbReference type="EMBL" id="BAAAZI010000007">
    <property type="protein sequence ID" value="GAA4139450.1"/>
    <property type="molecule type" value="Genomic_DNA"/>
</dbReference>
<organism evidence="4 5">
    <name type="scientific">Sphingobacterium kyonggiense</name>
    <dbReference type="NCBI Taxonomy" id="714075"/>
    <lineage>
        <taxon>Bacteria</taxon>
        <taxon>Pseudomonadati</taxon>
        <taxon>Bacteroidota</taxon>
        <taxon>Sphingobacteriia</taxon>
        <taxon>Sphingobacteriales</taxon>
        <taxon>Sphingobacteriaceae</taxon>
        <taxon>Sphingobacterium</taxon>
    </lineage>
</organism>
<dbReference type="SMART" id="SM01290">
    <property type="entry name" value="N-glycanase_N"/>
    <property type="match status" value="1"/>
</dbReference>
<dbReference type="Pfam" id="PF09113">
    <property type="entry name" value="N-glycanase_C"/>
    <property type="match status" value="1"/>
</dbReference>
<dbReference type="InterPro" id="IPR015196">
    <property type="entry name" value="PngaseF_N"/>
</dbReference>
<evidence type="ECO:0000259" key="3">
    <source>
        <dbReference type="SMART" id="SM01290"/>
    </source>
</evidence>
<gene>
    <name evidence="4" type="ORF">GCM10022216_17550</name>
</gene>
<comment type="caution">
    <text evidence="4">The sequence shown here is derived from an EMBL/GenBank/DDBJ whole genome shotgun (WGS) entry which is preliminary data.</text>
</comment>
<feature type="domain" description="Peptide-N-glycosidase F N-terminal" evidence="3">
    <location>
        <begin position="204"/>
        <end position="382"/>
    </location>
</feature>
<dbReference type="Pfam" id="PF09112">
    <property type="entry name" value="N-glycanase_N"/>
    <property type="match status" value="1"/>
</dbReference>
<feature type="signal peptide" evidence="2">
    <location>
        <begin position="1"/>
        <end position="19"/>
    </location>
</feature>
<dbReference type="Gene3D" id="2.60.120.1570">
    <property type="entry name" value="Peptide-N-glycosidase F, N-terminal domain"/>
    <property type="match status" value="1"/>
</dbReference>
<evidence type="ECO:0000313" key="4">
    <source>
        <dbReference type="EMBL" id="GAA4139450.1"/>
    </source>
</evidence>
<dbReference type="Proteomes" id="UP001500101">
    <property type="component" value="Unassembled WGS sequence"/>
</dbReference>
<dbReference type="RefSeq" id="WP_344674324.1">
    <property type="nucleotide sequence ID" value="NZ_BAAAZI010000007.1"/>
</dbReference>
<dbReference type="InterPro" id="IPR043022">
    <property type="entry name" value="PngaseF_N_sf"/>
</dbReference>
<evidence type="ECO:0000313" key="5">
    <source>
        <dbReference type="Proteomes" id="UP001500101"/>
    </source>
</evidence>
<dbReference type="Gene3D" id="2.60.120.230">
    <property type="match status" value="1"/>
</dbReference>
<feature type="chain" id="PRO_5045276979" description="Peptide-N-glycosidase F N-terminal domain-containing protein" evidence="2">
    <location>
        <begin position="20"/>
        <end position="553"/>
    </location>
</feature>
<keyword evidence="1" id="KW-1015">Disulfide bond</keyword>
<evidence type="ECO:0000256" key="1">
    <source>
        <dbReference type="ARBA" id="ARBA00023157"/>
    </source>
</evidence>
<dbReference type="SUPFAM" id="SSF49742">
    <property type="entry name" value="PHM/PNGase F"/>
    <property type="match status" value="1"/>
</dbReference>
<dbReference type="InterPro" id="IPR014784">
    <property type="entry name" value="Cu2_ascorb_mOase-like_C"/>
</dbReference>
<dbReference type="Pfam" id="PF22252">
    <property type="entry name" value="PNGase_F-II_N"/>
    <property type="match status" value="1"/>
</dbReference>
<accession>A0ABP7YPS1</accession>
<reference evidence="5" key="1">
    <citation type="journal article" date="2019" name="Int. J. Syst. Evol. Microbiol.">
        <title>The Global Catalogue of Microorganisms (GCM) 10K type strain sequencing project: providing services to taxonomists for standard genome sequencing and annotation.</title>
        <authorList>
            <consortium name="The Broad Institute Genomics Platform"/>
            <consortium name="The Broad Institute Genome Sequencing Center for Infectious Disease"/>
            <person name="Wu L."/>
            <person name="Ma J."/>
        </authorList>
    </citation>
    <scope>NUCLEOTIDE SEQUENCE [LARGE SCALE GENOMIC DNA]</scope>
    <source>
        <strain evidence="5">JCM 16704</strain>
    </source>
</reference>
<protein>
    <recommendedName>
        <fullName evidence="3">Peptide-N-glycosidase F N-terminal domain-containing protein</fullName>
    </recommendedName>
</protein>
<proteinExistence type="predicted"/>
<dbReference type="InterPro" id="IPR008977">
    <property type="entry name" value="PHM/PNGase_F_dom_sf"/>
</dbReference>
<evidence type="ECO:0000256" key="2">
    <source>
        <dbReference type="SAM" id="SignalP"/>
    </source>
</evidence>
<keyword evidence="2" id="KW-0732">Signal</keyword>
<name>A0ABP7YPS1_9SPHI</name>
<keyword evidence="5" id="KW-1185">Reference proteome</keyword>
<dbReference type="InterPro" id="IPR015197">
    <property type="entry name" value="PngaseF_C"/>
</dbReference>
<sequence>MKRALLLLPVLLLCFAVSAQETYKITYHYFREGAMIKQDPVVVFAQKGSSINSKLSQISGQTRYPAEMSQYDYAKNTVTRYTLLTANQVISMKDTTSLKRYSYEKLPDQGNMLGYKTFKAKTSLNSNSIEIIYTTDLGIQAAPNDVGQAFGLVLEYKVNGNSGLRAASIEKLKSLPVEAQLPKNSVLQDELSYKDIIWKRKFIQIPIFQNQQICFQPGIASDSIMRFAEGTVILKKVKIPYVSLNSQAFIELVQTSNGDAYDRTGSVFLIAEDQKQSFLDGMKDSVNVLPKYLDGNGQAFPGMIRTEGFSPVYELMRFFTPFGVKHFNDRVKLKGKTWQDSAMYRQEISEFLPELAGKEVYIGTYIGNYDKGGHKVSLELTIHPGRSIYPEGTKVMSLFNTTNILEMAGQEYPTMYGHEKGLEFEFIVPADMKNVKLRYISTGHGGWGNGDEFNPKPNTIFLDGNKVIQFTPWRIDCGSYRLYNPVSGNFENGLSSSDLSRSNWCPGTITNPVYIDLGDLKAGKHIIKIHIPQGAAEGTSKSFWNTSGTLVYQ</sequence>